<evidence type="ECO:0000313" key="5">
    <source>
        <dbReference type="Proteomes" id="UP000294692"/>
    </source>
</evidence>
<dbReference type="PROSITE" id="PS50846">
    <property type="entry name" value="HMA_2"/>
    <property type="match status" value="1"/>
</dbReference>
<dbReference type="Gene3D" id="3.30.70.100">
    <property type="match status" value="1"/>
</dbReference>
<keyword evidence="1" id="KW-0479">Metal-binding</keyword>
<sequence>MKQIELKVAGMTCGACVARVTRALVGVPGVHNAEVDLARGVARANVNDVAAIQPALLQALAAAGYPAQQVTGSAVSMEGSQEAAPEGSKRDPRASGGCCGGH</sequence>
<evidence type="ECO:0000259" key="3">
    <source>
        <dbReference type="PROSITE" id="PS50846"/>
    </source>
</evidence>
<evidence type="ECO:0000313" key="4">
    <source>
        <dbReference type="EMBL" id="TCV00439.1"/>
    </source>
</evidence>
<dbReference type="OrthoDB" id="9813965at2"/>
<dbReference type="EMBL" id="SMBX01000003">
    <property type="protein sequence ID" value="TCV00439.1"/>
    <property type="molecule type" value="Genomic_DNA"/>
</dbReference>
<feature type="region of interest" description="Disordered" evidence="2">
    <location>
        <begin position="73"/>
        <end position="102"/>
    </location>
</feature>
<reference evidence="4 5" key="1">
    <citation type="submission" date="2019-03" db="EMBL/GenBank/DDBJ databases">
        <title>Genomic Encyclopedia of Type Strains, Phase IV (KMG-IV): sequencing the most valuable type-strain genomes for metagenomic binning, comparative biology and taxonomic classification.</title>
        <authorList>
            <person name="Goeker M."/>
        </authorList>
    </citation>
    <scope>NUCLEOTIDE SEQUENCE [LARGE SCALE GENOMIC DNA]</scope>
    <source>
        <strain evidence="4 5">DSM 100048</strain>
    </source>
</reference>
<dbReference type="RefSeq" id="WP_132474986.1">
    <property type="nucleotide sequence ID" value="NZ_JBHRVM010000001.1"/>
</dbReference>
<organism evidence="4 5">
    <name type="scientific">Paracandidimonas soli</name>
    <dbReference type="NCBI Taxonomy" id="1917182"/>
    <lineage>
        <taxon>Bacteria</taxon>
        <taxon>Pseudomonadati</taxon>
        <taxon>Pseudomonadota</taxon>
        <taxon>Betaproteobacteria</taxon>
        <taxon>Burkholderiales</taxon>
        <taxon>Alcaligenaceae</taxon>
        <taxon>Paracandidimonas</taxon>
    </lineage>
</organism>
<dbReference type="Pfam" id="PF00403">
    <property type="entry name" value="HMA"/>
    <property type="match status" value="1"/>
</dbReference>
<name>A0A4R3VAD2_9BURK</name>
<evidence type="ECO:0000256" key="2">
    <source>
        <dbReference type="SAM" id="MobiDB-lite"/>
    </source>
</evidence>
<dbReference type="InterPro" id="IPR017969">
    <property type="entry name" value="Heavy-metal-associated_CS"/>
</dbReference>
<feature type="domain" description="HMA" evidence="3">
    <location>
        <begin position="2"/>
        <end position="68"/>
    </location>
</feature>
<dbReference type="InterPro" id="IPR036163">
    <property type="entry name" value="HMA_dom_sf"/>
</dbReference>
<dbReference type="AlphaFoldDB" id="A0A4R3VAD2"/>
<dbReference type="GO" id="GO:0046872">
    <property type="term" value="F:metal ion binding"/>
    <property type="evidence" value="ECO:0007669"/>
    <property type="project" value="UniProtKB-KW"/>
</dbReference>
<dbReference type="InterPro" id="IPR006121">
    <property type="entry name" value="HMA_dom"/>
</dbReference>
<accession>A0A4R3VAD2</accession>
<dbReference type="PROSITE" id="PS01047">
    <property type="entry name" value="HMA_1"/>
    <property type="match status" value="1"/>
</dbReference>
<dbReference type="SUPFAM" id="SSF55008">
    <property type="entry name" value="HMA, heavy metal-associated domain"/>
    <property type="match status" value="1"/>
</dbReference>
<protein>
    <submittedName>
        <fullName evidence="4">Copper chaperone CopZ</fullName>
    </submittedName>
</protein>
<evidence type="ECO:0000256" key="1">
    <source>
        <dbReference type="ARBA" id="ARBA00022723"/>
    </source>
</evidence>
<comment type="caution">
    <text evidence="4">The sequence shown here is derived from an EMBL/GenBank/DDBJ whole genome shotgun (WGS) entry which is preliminary data.</text>
</comment>
<proteinExistence type="predicted"/>
<keyword evidence="5" id="KW-1185">Reference proteome</keyword>
<dbReference type="CDD" id="cd00371">
    <property type="entry name" value="HMA"/>
    <property type="match status" value="1"/>
</dbReference>
<gene>
    <name evidence="4" type="ORF">EV686_10319</name>
</gene>
<dbReference type="Proteomes" id="UP000294692">
    <property type="component" value="Unassembled WGS sequence"/>
</dbReference>